<evidence type="ECO:0000256" key="3">
    <source>
        <dbReference type="ARBA" id="ARBA00022989"/>
    </source>
</evidence>
<dbReference type="InterPro" id="IPR010920">
    <property type="entry name" value="LSM_dom_sf"/>
</dbReference>
<dbReference type="RefSeq" id="WP_282011685.1">
    <property type="nucleotide sequence ID" value="NZ_OX336137.1"/>
</dbReference>
<proteinExistence type="predicted"/>
<dbReference type="PANTHER" id="PTHR30221">
    <property type="entry name" value="SMALL-CONDUCTANCE MECHANOSENSITIVE CHANNEL"/>
    <property type="match status" value="1"/>
</dbReference>
<evidence type="ECO:0000256" key="1">
    <source>
        <dbReference type="ARBA" id="ARBA00004370"/>
    </source>
</evidence>
<feature type="transmembrane region" description="Helical" evidence="5">
    <location>
        <begin position="52"/>
        <end position="75"/>
    </location>
</feature>
<dbReference type="Pfam" id="PF00924">
    <property type="entry name" value="MS_channel_2nd"/>
    <property type="match status" value="1"/>
</dbReference>
<dbReference type="EMBL" id="OX336137">
    <property type="protein sequence ID" value="CAI2718810.1"/>
    <property type="molecule type" value="Genomic_DNA"/>
</dbReference>
<evidence type="ECO:0000256" key="4">
    <source>
        <dbReference type="ARBA" id="ARBA00023136"/>
    </source>
</evidence>
<evidence type="ECO:0000256" key="5">
    <source>
        <dbReference type="SAM" id="Phobius"/>
    </source>
</evidence>
<name>A0ABM9HEU7_9BACT</name>
<accession>A0ABM9HEU7</accession>
<evidence type="ECO:0000259" key="6">
    <source>
        <dbReference type="Pfam" id="PF00924"/>
    </source>
</evidence>
<keyword evidence="2 5" id="KW-0812">Transmembrane</keyword>
<reference evidence="7 8" key="1">
    <citation type="submission" date="2022-09" db="EMBL/GenBank/DDBJ databases">
        <authorList>
            <person name="Kop L."/>
        </authorList>
    </citation>
    <scope>NUCLEOTIDE SEQUENCE [LARGE SCALE GENOMIC DNA]</scope>
    <source>
        <strain evidence="7 8">347</strain>
    </source>
</reference>
<keyword evidence="3 5" id="KW-1133">Transmembrane helix</keyword>
<feature type="transmembrane region" description="Helical" evidence="5">
    <location>
        <begin position="16"/>
        <end position="40"/>
    </location>
</feature>
<comment type="subcellular location">
    <subcellularLocation>
        <location evidence="1">Membrane</location>
    </subcellularLocation>
</comment>
<organism evidence="7 8">
    <name type="scientific">Nitrospina watsonii</name>
    <dbReference type="NCBI Taxonomy" id="1323948"/>
    <lineage>
        <taxon>Bacteria</taxon>
        <taxon>Pseudomonadati</taxon>
        <taxon>Nitrospinota/Tectimicrobiota group</taxon>
        <taxon>Nitrospinota</taxon>
        <taxon>Nitrospinia</taxon>
        <taxon>Nitrospinales</taxon>
        <taxon>Nitrospinaceae</taxon>
        <taxon>Nitrospina</taxon>
    </lineage>
</organism>
<evidence type="ECO:0000313" key="8">
    <source>
        <dbReference type="Proteomes" id="UP001157733"/>
    </source>
</evidence>
<protein>
    <submittedName>
        <fullName evidence="7">Small-conductance mechanosensitive channel</fullName>
    </submittedName>
</protein>
<dbReference type="Proteomes" id="UP001157733">
    <property type="component" value="Chromosome"/>
</dbReference>
<feature type="transmembrane region" description="Helical" evidence="5">
    <location>
        <begin position="81"/>
        <end position="100"/>
    </location>
</feature>
<dbReference type="PANTHER" id="PTHR30221:SF1">
    <property type="entry name" value="SMALL-CONDUCTANCE MECHANOSENSITIVE CHANNEL"/>
    <property type="match status" value="1"/>
</dbReference>
<keyword evidence="4 5" id="KW-0472">Membrane</keyword>
<feature type="domain" description="Mechanosensitive ion channel MscS" evidence="6">
    <location>
        <begin position="102"/>
        <end position="168"/>
    </location>
</feature>
<gene>
    <name evidence="7" type="ORF">NSPWAT_1954</name>
</gene>
<dbReference type="InterPro" id="IPR023408">
    <property type="entry name" value="MscS_beta-dom_sf"/>
</dbReference>
<dbReference type="InterPro" id="IPR006685">
    <property type="entry name" value="MscS_channel_2nd"/>
</dbReference>
<evidence type="ECO:0000313" key="7">
    <source>
        <dbReference type="EMBL" id="CAI2718810.1"/>
    </source>
</evidence>
<sequence length="274" mass="30494">MDNEKISQVFKTLDTAVMIELVVIVAGAIVLILITQNLLPWIANRLHGKVRLFLLAMAPLLRLIFILTAFILSVPRIIEPSLQNMVAVLGSIGLALGFALKDYTSSLIAGVVAVGERLYRNGDWIEVNGVYGEVTHVGVRTVRIVTADDTAVYIPHQKLWTELISNANNGTPHLQCVVHFYLHPQHHAAEIRQVLQDVALTSPYLYFDLPVSVVVEEKPWATHYRLKAYAVDPRHQFRFITDLTVRGKTALIERNVRFAMTPGQMGQDAPVASG</sequence>
<dbReference type="InterPro" id="IPR045275">
    <property type="entry name" value="MscS_archaea/bacteria_type"/>
</dbReference>
<evidence type="ECO:0000256" key="2">
    <source>
        <dbReference type="ARBA" id="ARBA00022692"/>
    </source>
</evidence>
<keyword evidence="8" id="KW-1185">Reference proteome</keyword>
<dbReference type="Gene3D" id="2.30.30.60">
    <property type="match status" value="1"/>
</dbReference>
<dbReference type="SUPFAM" id="SSF50182">
    <property type="entry name" value="Sm-like ribonucleoproteins"/>
    <property type="match status" value="1"/>
</dbReference>